<evidence type="ECO:0000256" key="1">
    <source>
        <dbReference type="SAM" id="MobiDB-lite"/>
    </source>
</evidence>
<accession>A0A4Q9PTT6</accession>
<feature type="transmembrane region" description="Helical" evidence="2">
    <location>
        <begin position="438"/>
        <end position="457"/>
    </location>
</feature>
<feature type="region of interest" description="Disordered" evidence="1">
    <location>
        <begin position="250"/>
        <end position="276"/>
    </location>
</feature>
<feature type="compositionally biased region" description="Basic and acidic residues" evidence="1">
    <location>
        <begin position="630"/>
        <end position="648"/>
    </location>
</feature>
<proteinExistence type="predicted"/>
<reference evidence="3 4" key="1">
    <citation type="submission" date="2019-01" db="EMBL/GenBank/DDBJ databases">
        <title>Draft genome sequences of three monokaryotic isolates of the white-rot basidiomycete fungus Dichomitus squalens.</title>
        <authorList>
            <consortium name="DOE Joint Genome Institute"/>
            <person name="Lopez S.C."/>
            <person name="Andreopoulos B."/>
            <person name="Pangilinan J."/>
            <person name="Lipzen A."/>
            <person name="Riley R."/>
            <person name="Ahrendt S."/>
            <person name="Ng V."/>
            <person name="Barry K."/>
            <person name="Daum C."/>
            <person name="Grigoriev I.V."/>
            <person name="Hilden K.S."/>
            <person name="Makela M.R."/>
            <person name="de Vries R.P."/>
        </authorList>
    </citation>
    <scope>NUCLEOTIDE SEQUENCE [LARGE SCALE GENOMIC DNA]</scope>
    <source>
        <strain evidence="3 4">CBS 464.89</strain>
    </source>
</reference>
<feature type="compositionally biased region" description="Basic and acidic residues" evidence="1">
    <location>
        <begin position="116"/>
        <end position="126"/>
    </location>
</feature>
<keyword evidence="2" id="KW-0812">Transmembrane</keyword>
<feature type="compositionally biased region" description="Low complexity" evidence="1">
    <location>
        <begin position="200"/>
        <end position="211"/>
    </location>
</feature>
<organism evidence="3 4">
    <name type="scientific">Dichomitus squalens</name>
    <dbReference type="NCBI Taxonomy" id="114155"/>
    <lineage>
        <taxon>Eukaryota</taxon>
        <taxon>Fungi</taxon>
        <taxon>Dikarya</taxon>
        <taxon>Basidiomycota</taxon>
        <taxon>Agaricomycotina</taxon>
        <taxon>Agaricomycetes</taxon>
        <taxon>Polyporales</taxon>
        <taxon>Polyporaceae</taxon>
        <taxon>Dichomitus</taxon>
    </lineage>
</organism>
<gene>
    <name evidence="3" type="ORF">BD310DRAFT_514955</name>
</gene>
<dbReference type="Proteomes" id="UP000292082">
    <property type="component" value="Unassembled WGS sequence"/>
</dbReference>
<feature type="compositionally biased region" description="Low complexity" evidence="1">
    <location>
        <begin position="1"/>
        <end position="22"/>
    </location>
</feature>
<sequence length="703" mass="77235">MSTPTNSDSPAAPSSPPKRSNSVPFPSESGEERLKESHSSSSNLTSSDKLTALPSQSTPLLDRIRTSSRNARRTAEASSSLTSIDSSSGSLGALGALHSLPGAIRQSESDSSVTKDTPRQRNESERSLPASFPNTRPAVGRLGHSDSAVASPSLRSREGSLRGHAYSQSPPPSRGHGQGARHQTHNLSPPMHARDTFPTPSSRSPAQSRAASPLRVFHGFNLHRNPTRDDPFIPPDPFSSHIRWFGFRRERSPTRPSEPPSPAFSPKSGAELPSTPPLLSRLAAALCPIRGRKRVDEDEDEDEDEDAKHHRKRKGWRAFVNDTNFFFTYTLPRILYLNFLLHLPALYWQRVARVFEDAELSKPEMQRLIDACGDFAHDPSVDAVIATGFATPTNNAKPLPNGLPYPEEWTPPIVSPALARFKISWENFVDTLMREWKTFNLVSALLCTTILTIFQIPEAAGDPLTRWSALLSLVCALISLSFGCVYIVHFGTMRSMDRASRWAEEARKTRAALLWNIWVLLATPAVWLAWSMIAFCVAILSFVWRTGSAADPQGGYAPLSRTQALGVRVAISAVFVFGLVNFWMIITTFSSYSHISVRRDRRSRFGRGAGGAAGDEERDRGRAQKHKPKTQPDEEKEREKEKDGKRVSDSMFGLGLTGLGQGSPASAAVILENVDLEKGEGVYLSGERMGALGKMSPRVSPKL</sequence>
<dbReference type="STRING" id="114155.A0A4Q9PTT6"/>
<feature type="region of interest" description="Disordered" evidence="1">
    <location>
        <begin position="1"/>
        <end position="211"/>
    </location>
</feature>
<evidence type="ECO:0000313" key="3">
    <source>
        <dbReference type="EMBL" id="TBU57840.1"/>
    </source>
</evidence>
<evidence type="ECO:0000256" key="2">
    <source>
        <dbReference type="SAM" id="Phobius"/>
    </source>
</evidence>
<feature type="transmembrane region" description="Helical" evidence="2">
    <location>
        <begin position="564"/>
        <end position="592"/>
    </location>
</feature>
<feature type="transmembrane region" description="Helical" evidence="2">
    <location>
        <begin position="469"/>
        <end position="492"/>
    </location>
</feature>
<dbReference type="AlphaFoldDB" id="A0A4Q9PTT6"/>
<feature type="region of interest" description="Disordered" evidence="1">
    <location>
        <begin position="605"/>
        <end position="652"/>
    </location>
</feature>
<feature type="transmembrane region" description="Helical" evidence="2">
    <location>
        <begin position="513"/>
        <end position="544"/>
    </location>
</feature>
<keyword evidence="2" id="KW-0472">Membrane</keyword>
<evidence type="ECO:0000313" key="4">
    <source>
        <dbReference type="Proteomes" id="UP000292082"/>
    </source>
</evidence>
<protein>
    <submittedName>
        <fullName evidence="3">Uncharacterized protein</fullName>
    </submittedName>
</protein>
<feature type="compositionally biased region" description="Low complexity" evidence="1">
    <location>
        <begin position="76"/>
        <end position="103"/>
    </location>
</feature>
<name>A0A4Q9PTT6_9APHY</name>
<keyword evidence="4" id="KW-1185">Reference proteome</keyword>
<feature type="region of interest" description="Disordered" evidence="1">
    <location>
        <begin position="293"/>
        <end position="313"/>
    </location>
</feature>
<dbReference type="EMBL" id="ML145132">
    <property type="protein sequence ID" value="TBU57840.1"/>
    <property type="molecule type" value="Genomic_DNA"/>
</dbReference>
<keyword evidence="2" id="KW-1133">Transmembrane helix</keyword>